<feature type="coiled-coil region" evidence="4">
    <location>
        <begin position="743"/>
        <end position="830"/>
    </location>
</feature>
<evidence type="ECO:0000256" key="5">
    <source>
        <dbReference type="SAM" id="MobiDB-lite"/>
    </source>
</evidence>
<evidence type="ECO:0000256" key="2">
    <source>
        <dbReference type="ARBA" id="ARBA00022490"/>
    </source>
</evidence>
<reference evidence="7 8" key="1">
    <citation type="submission" date="2016-07" db="EMBL/GenBank/DDBJ databases">
        <title>Pervasive Adenine N6-methylation of Active Genes in Fungi.</title>
        <authorList>
            <consortium name="DOE Joint Genome Institute"/>
            <person name="Mondo S.J."/>
            <person name="Dannebaum R.O."/>
            <person name="Kuo R.C."/>
            <person name="Labutti K."/>
            <person name="Haridas S."/>
            <person name="Kuo A."/>
            <person name="Salamov A."/>
            <person name="Ahrendt S.R."/>
            <person name="Lipzen A."/>
            <person name="Sullivan W."/>
            <person name="Andreopoulos W.B."/>
            <person name="Clum A."/>
            <person name="Lindquist E."/>
            <person name="Daum C."/>
            <person name="Ramamoorthy G.K."/>
            <person name="Gryganskyi A."/>
            <person name="Culley D."/>
            <person name="Magnuson J.K."/>
            <person name="James T.Y."/>
            <person name="O'Malley M.A."/>
            <person name="Stajich J.E."/>
            <person name="Spatafora J.W."/>
            <person name="Visel A."/>
            <person name="Grigoriev I.V."/>
        </authorList>
    </citation>
    <scope>NUCLEOTIDE SEQUENCE [LARGE SCALE GENOMIC DNA]</scope>
    <source>
        <strain evidence="7 8">NRRL 3116</strain>
    </source>
</reference>
<evidence type="ECO:0000256" key="3">
    <source>
        <dbReference type="ARBA" id="ARBA00023212"/>
    </source>
</evidence>
<keyword evidence="2" id="KW-0963">Cytoplasm</keyword>
<sequence>MELEQASTAINKWEMRQPDSEIEVFVIQVEEQFNTLDLSITNERSQPTVREAVQNRHAGLTSVVRNLRTYFEQKQEAIKGDRKMKEFLELTLTCQATLQNFKTKLQGPAPMTGFGLNDTKPFDDFATMVLSIGKAIENFEKSEHVSLVEMGALVTTMSATSSLKQDSTVIQNKLQSVNRLLKETKDLRGDRERDSATMTGCRKLAASLVALDSDLNKLQADFTALEDLEPSQRDDLIELGHRSNQLRSQYVLLEQDSVYCHLVQDPSCSKLLEDIASLQISIQQTQERLQSRLELKQQWDLAWEAFYNCTDSLQGYLNDQEREVIVRDIFALDSLSPDEAIWRKTEDYIHSAEVANEETLSRLKEFETTRLPELIDLQGVLKKAVESAGGLEKLDVNRARRSRKAEVIPKNLTEHLNDIYAMNADDKSLLDTLRKRQLWAQHFTESTAEVDALKDSCLNAICEYTAILKPCERSGDTAGLDHTAAGRLQEQIQCLVSLASKEKEARFHEAVNAFTLLKESVAISMPKRVMPKYLEDELIAFKAQYDRLTLHLEHAGQFAEHALQVASYLEKHDELDFRLSAIANELRAEREATTEAIVRAMKACADFEKLTEDLKCIFSTSPRPSDKTPSTVSLALKAYKIDLEVSLRNRLTNTESLKDSLEPLLVDYKSLLRYQDRLRAYIKGLEGHKQWLDPANEKIQRVNERMQMVFKSWPNEGMNANDGFHILSSSVDSSNNHNDKGGFADLEAQLKELNALKTELEQVLALVRDKEQDFQVSKDTINQTLLSATAHSRQLQVELKNAIELIESRIQSLRSDIRHKSDELKCLQKQTAWEQELKDAQDWCRTFDIAVANFVEDQAQWKDDRANTGVDGSSIMDGSTESAVIEELLRRLDAKVLGFEGQLKEFEDQIKPSVEKTWTDFCGSLVYLDRGTVPGVFENQQASLGKKYQELWSKIMYSAEVVKQRRVLERLNARMNDLSQLKADLAAMAVTNINEITIDGDKGMQKLEAKIRALGAEFEAGVATLCYPVDASSDESRMRFEDINSQVRRHIQVCRTRLENFNQTLNQVLHDREVMRKQQKLEAIQQSQNEAIHVKTQYLEDASSLVEWVNEATILVARVFSGDERDVDSSEEGKPTTSTTGSLVEEKNVDHLLFTAEELCSRFSQEELRERNIRLEKLYQGVHEKTEHKKDMQVQFLESHTADKQESELKVHYDRVLSLSEPLVADNATFSSESSLYGLQENVKQNRSTIEQLDRDISSKFYEFDAKAEAMLVSLEQQSKTLEAALEERMRLDEEERLRALRAIAVEEFEASKHKFLTWSDNQIKGLTQLWDSYGYIAKNEGTLDNAVKTLETETERIGKELSNQESVYHELKDTLDTLFSSEEYVADHKRHAEAIDSAWSSLKADSNGYTTILNHMYHWLALHNALYRFKKELSHLEQRVEALPSMDWNAFLTEEEAVRQRIMDLEKQAHEIMARADEANAIKFGVDIQAKLHKVLNANKAYFEEQLSMISGHMETVIERIKLEKEIAHEKESERLRVLRAIAVEEFEASKHKFLTWSDNQIKGLTQLWDSYGYIAKNEGTLDNAVKTLETETERIGKELSNQESVYHELKDTLDTLFSSEEYVADHKRHAEAIDSAWSSLKADSNGYTTILNHMNHWLALYNNLVRFEKEGLGRLDRRVEALRWMHWDAFQPEEEALQQCIKDVEDQARDLLIRADEVNAMGLGSNIQADHQAILNANRVYFEEYFSKIPNRIKSAKAQMEIIHETAKEIALHAKFHADLVRVETAIAQQIDAVKARLGSLERSSCFALNSRALEAVVVAANEVCMDGKYQFSVLQEVEYPALEQMAFDLDMLTVPEPADADGNISSIRTGVQGSMERIRDSLKKLEVYIEEDCFETLLAAKFYTHCKATEDIRQWITACRESMAQLDPFLSSRNEDLGDKAKRQQTKDWKTHHLESLEKKMNAFGGTVQHYDDLSSDFMLLHHPDTSALDLTDQVAGTTQEEGTPPISMRVILRQTVQERTKRTREDWELLKQEFLAKTAALDEMNSEDGNASEVSDLNGTDLGEHGRRGSSADNGTIPVVKAKALSRFGKEILEDITRVSREVQEMFDYVPSSHSALSLAMGSDGTLIKSKDGQVRLEMIEAYIRDVLRAKVERFDAMLLAANEQNEQEQACLENGNTSDQGISTRSQMRHHERMVGVAMQRGLIAESMSRLVESCNHQRKEVEETDRVRDAMGLIHEASMLCDEMAKALSTADGLLTLSTTCGMPTSVSLYSLPSTSSSSVSVASIHNAKSPIASPRMSPATTVSRATAISRERRASRAAKRRSFSLSSLSEEDAQQWEANYCGLMKELDRFTQDIEQRLDAVSNMADHLNDWRLDENYGITTEHWQRLKKSALAKKEELDRIRVGRSGSSTASNELNQGSGVHPLDGQLSLSSRPSVMQPTISSSNRAKTNLGTPLEPSSSGQQSSEKKRFSTGNIVSRGPPVPPSTASGGSRSSTSRSTTSGRMRSGTAPGRATASQTDVSTPKKYTNIGVSPSLSSLHGMSATFSQETKRRPSVVHKNDEAMALVPSLAQNNNSNGGNLDVPNSSTTSKQRMVYKPDLDNALDVEVARVVNASGFLMKVKRVKDSQSPYLSASGNSTGANTPGGGMARSRSDSASSLVLSGLSDNGGYEGGTDGIDISSPRAMKVIRDQGQNRLNVSKLENNGIDEYNGQVGRYVFGEIEPKVCYCRILRSRKVMVRIGGGWCELSKFMEDHASLEQRKAKAKLLSASNSSVSMYHFGGSAPVLSGTESGPANHTSVGGLDGSSDSLSAHSQMSGGDIGGGGSGVESHEGSSHVQETSKRNKKEVVYAIRPSDDLALKTIKFVKNGAGEGLVAI</sequence>
<accession>A0A1Y2GJV3</accession>
<feature type="compositionally biased region" description="Polar residues" evidence="5">
    <location>
        <begin position="2521"/>
        <end position="2554"/>
    </location>
</feature>
<evidence type="ECO:0000256" key="1">
    <source>
        <dbReference type="ARBA" id="ARBA00004245"/>
    </source>
</evidence>
<gene>
    <name evidence="7" type="ORF">BCR41DRAFT_355415</name>
</gene>
<evidence type="ECO:0000313" key="7">
    <source>
        <dbReference type="EMBL" id="ORZ13310.1"/>
    </source>
</evidence>
<feature type="region of interest" description="Disordered" evidence="5">
    <location>
        <begin position="2794"/>
        <end position="2850"/>
    </location>
</feature>
<dbReference type="GO" id="GO:0008017">
    <property type="term" value="F:microtubule binding"/>
    <property type="evidence" value="ECO:0007669"/>
    <property type="project" value="InterPro"/>
</dbReference>
<dbReference type="PROSITE" id="PS51460">
    <property type="entry name" value="GAR"/>
    <property type="match status" value="1"/>
</dbReference>
<feature type="domain" description="GAR" evidence="6">
    <location>
        <begin position="2680"/>
        <end position="2764"/>
    </location>
</feature>
<keyword evidence="8" id="KW-1185">Reference proteome</keyword>
<feature type="compositionally biased region" description="Low complexity" evidence="5">
    <location>
        <begin position="2492"/>
        <end position="2515"/>
    </location>
</feature>
<dbReference type="InterPro" id="IPR036534">
    <property type="entry name" value="GAR_dom_sf"/>
</dbReference>
<feature type="compositionally biased region" description="Polar residues" evidence="5">
    <location>
        <begin position="2634"/>
        <end position="2648"/>
    </location>
</feature>
<feature type="compositionally biased region" description="Polar residues" evidence="5">
    <location>
        <begin position="2794"/>
        <end position="2804"/>
    </location>
</feature>
<dbReference type="InterPro" id="IPR003108">
    <property type="entry name" value="GAR_dom"/>
</dbReference>
<evidence type="ECO:0000256" key="4">
    <source>
        <dbReference type="SAM" id="Coils"/>
    </source>
</evidence>
<organism evidence="7 8">
    <name type="scientific">Lobosporangium transversale</name>
    <dbReference type="NCBI Taxonomy" id="64571"/>
    <lineage>
        <taxon>Eukaryota</taxon>
        <taxon>Fungi</taxon>
        <taxon>Fungi incertae sedis</taxon>
        <taxon>Mucoromycota</taxon>
        <taxon>Mortierellomycotina</taxon>
        <taxon>Mortierellomycetes</taxon>
        <taxon>Mortierellales</taxon>
        <taxon>Mortierellaceae</taxon>
        <taxon>Lobosporangium</taxon>
    </lineage>
</organism>
<feature type="region of interest" description="Disordered" evidence="5">
    <location>
        <begin position="2174"/>
        <end position="2194"/>
    </location>
</feature>
<feature type="compositionally biased region" description="Polar residues" evidence="5">
    <location>
        <begin position="2174"/>
        <end position="2191"/>
    </location>
</feature>
<feature type="coiled-coil region" evidence="4">
    <location>
        <begin position="1456"/>
        <end position="1483"/>
    </location>
</feature>
<dbReference type="STRING" id="64571.A0A1Y2GJV3"/>
<feature type="region of interest" description="Disordered" evidence="5">
    <location>
        <begin position="2634"/>
        <end position="2665"/>
    </location>
</feature>
<dbReference type="Pfam" id="PF02187">
    <property type="entry name" value="GAS2"/>
    <property type="match status" value="1"/>
</dbReference>
<evidence type="ECO:0000313" key="8">
    <source>
        <dbReference type="Proteomes" id="UP000193648"/>
    </source>
</evidence>
<dbReference type="RefSeq" id="XP_021880391.1">
    <property type="nucleotide sequence ID" value="XM_022024472.1"/>
</dbReference>
<keyword evidence="3" id="KW-0206">Cytoskeleton</keyword>
<dbReference type="InParanoid" id="A0A1Y2GJV3"/>
<proteinExistence type="predicted"/>
<feature type="compositionally biased region" description="Polar residues" evidence="5">
    <location>
        <begin position="2435"/>
        <end position="2471"/>
    </location>
</feature>
<dbReference type="GeneID" id="33566316"/>
<keyword evidence="4" id="KW-0175">Coiled coil</keyword>
<dbReference type="Proteomes" id="UP000193648">
    <property type="component" value="Unassembled WGS sequence"/>
</dbReference>
<dbReference type="GO" id="GO:0005856">
    <property type="term" value="C:cytoskeleton"/>
    <property type="evidence" value="ECO:0007669"/>
    <property type="project" value="UniProtKB-SubCell"/>
</dbReference>
<dbReference type="SUPFAM" id="SSF143575">
    <property type="entry name" value="GAS2 domain-like"/>
    <property type="match status" value="1"/>
</dbReference>
<feature type="coiled-coil region" evidence="4">
    <location>
        <begin position="961"/>
        <end position="988"/>
    </location>
</feature>
<feature type="region of interest" description="Disordered" evidence="5">
    <location>
        <begin position="2410"/>
        <end position="2561"/>
    </location>
</feature>
<dbReference type="EMBL" id="MCFF01000023">
    <property type="protein sequence ID" value="ORZ13310.1"/>
    <property type="molecule type" value="Genomic_DNA"/>
</dbReference>
<comment type="caution">
    <text evidence="7">The sequence shown here is derived from an EMBL/GenBank/DDBJ whole genome shotgun (WGS) entry which is preliminary data.</text>
</comment>
<dbReference type="Gene3D" id="3.30.920.20">
    <property type="entry name" value="Gas2-like domain"/>
    <property type="match status" value="1"/>
</dbReference>
<protein>
    <recommendedName>
        <fullName evidence="6">GAR domain-containing protein</fullName>
    </recommendedName>
</protein>
<feature type="region of interest" description="Disordered" evidence="5">
    <location>
        <begin position="2576"/>
        <end position="2595"/>
    </location>
</feature>
<comment type="subcellular location">
    <subcellularLocation>
        <location evidence="1">Cytoplasm</location>
        <location evidence="1">Cytoskeleton</location>
    </subcellularLocation>
</comment>
<name>A0A1Y2GJV3_9FUNG</name>
<dbReference type="OrthoDB" id="10017054at2759"/>
<feature type="compositionally biased region" description="Polar residues" evidence="5">
    <location>
        <begin position="2051"/>
        <end position="2062"/>
    </location>
</feature>
<feature type="region of interest" description="Disordered" evidence="5">
    <location>
        <begin position="2047"/>
        <end position="2079"/>
    </location>
</feature>
<evidence type="ECO:0000259" key="6">
    <source>
        <dbReference type="PROSITE" id="PS51460"/>
    </source>
</evidence>
<feature type="compositionally biased region" description="Basic and acidic residues" evidence="5">
    <location>
        <begin position="2834"/>
        <end position="2850"/>
    </location>
</feature>
<feature type="compositionally biased region" description="Polar residues" evidence="5">
    <location>
        <begin position="2413"/>
        <end position="2426"/>
    </location>
</feature>